<feature type="compositionally biased region" description="Low complexity" evidence="1">
    <location>
        <begin position="171"/>
        <end position="182"/>
    </location>
</feature>
<organism evidence="2 3">
    <name type="scientific">Hymenoscyphus albidus</name>
    <dbReference type="NCBI Taxonomy" id="595503"/>
    <lineage>
        <taxon>Eukaryota</taxon>
        <taxon>Fungi</taxon>
        <taxon>Dikarya</taxon>
        <taxon>Ascomycota</taxon>
        <taxon>Pezizomycotina</taxon>
        <taxon>Leotiomycetes</taxon>
        <taxon>Helotiales</taxon>
        <taxon>Helotiaceae</taxon>
        <taxon>Hymenoscyphus</taxon>
    </lineage>
</organism>
<feature type="region of interest" description="Disordered" evidence="1">
    <location>
        <begin position="1"/>
        <end position="32"/>
    </location>
</feature>
<feature type="region of interest" description="Disordered" evidence="1">
    <location>
        <begin position="88"/>
        <end position="192"/>
    </location>
</feature>
<evidence type="ECO:0000313" key="2">
    <source>
        <dbReference type="EMBL" id="CAG8972301.1"/>
    </source>
</evidence>
<dbReference type="OrthoDB" id="5377009at2759"/>
<feature type="compositionally biased region" description="Polar residues" evidence="1">
    <location>
        <begin position="350"/>
        <end position="363"/>
    </location>
</feature>
<feature type="region of interest" description="Disordered" evidence="1">
    <location>
        <begin position="339"/>
        <end position="460"/>
    </location>
</feature>
<feature type="compositionally biased region" description="Polar residues" evidence="1">
    <location>
        <begin position="88"/>
        <end position="119"/>
    </location>
</feature>
<proteinExistence type="predicted"/>
<dbReference type="Proteomes" id="UP000701801">
    <property type="component" value="Unassembled WGS sequence"/>
</dbReference>
<dbReference type="AlphaFoldDB" id="A0A9N9Q3N1"/>
<name>A0A9N9Q3N1_9HELO</name>
<evidence type="ECO:0000313" key="3">
    <source>
        <dbReference type="Proteomes" id="UP000701801"/>
    </source>
</evidence>
<keyword evidence="3" id="KW-1185">Reference proteome</keyword>
<feature type="compositionally biased region" description="Polar residues" evidence="1">
    <location>
        <begin position="408"/>
        <end position="435"/>
    </location>
</feature>
<comment type="caution">
    <text evidence="2">The sequence shown here is derived from an EMBL/GenBank/DDBJ whole genome shotgun (WGS) entry which is preliminary data.</text>
</comment>
<gene>
    <name evidence="2" type="ORF">HYALB_00001702</name>
</gene>
<dbReference type="EMBL" id="CAJVRM010000041">
    <property type="protein sequence ID" value="CAG8972301.1"/>
    <property type="molecule type" value="Genomic_DNA"/>
</dbReference>
<evidence type="ECO:0000256" key="1">
    <source>
        <dbReference type="SAM" id="MobiDB-lite"/>
    </source>
</evidence>
<protein>
    <submittedName>
        <fullName evidence="2">Uncharacterized protein</fullName>
    </submittedName>
</protein>
<sequence length="536" mass="57783">MHSENPPVLLDLDTSLPPNISRKETHQRAQTTLKSTIPIPPRNSSLPKECSDLYTENNAHIQEAFLYFEPDTIPRSAVLSEAQGTSSAAVHQSGTRQIWGHQRSSTTLSPSRLKSTSLERSTKEEKIDSGFMATLTGDKDGVARPTKKPKGGLGSWFSGTSAPTGDIEIPSTDTMSTRSTSSEEVMAKPKRRQTTALELGKLPPPPRPEKSGLFGFFSPKTAEKPKDLPADVMDDEFLALDINAGLFPNGTADPFSPAAFNDLLMNAEGLLLKLQTAYKLRTLSLHEITAEKSALTEEIDEAGTRAQMLKCQLDEMAARVLEQDIAIAELATELSREKAARKKEQESRAFLQTNARNSQQSIPEITEEDLGISDAASPSSARGKWRGSADLSAEGESDAESGGAESVFSRSLSPTFTMNSVSTRETTSDMQQDSLGKSLPPSPNPATARPKSANSQKSAFQKLMSGISSSVIEEDKEYEGIGMGEQGCSNCRGKDASVAWDTVGLLRAENKELKEQVGSMEDALDGALAVVNGYAH</sequence>
<accession>A0A9N9Q3N1</accession>
<reference evidence="2" key="1">
    <citation type="submission" date="2021-07" db="EMBL/GenBank/DDBJ databases">
        <authorList>
            <person name="Durling M."/>
        </authorList>
    </citation>
    <scope>NUCLEOTIDE SEQUENCE</scope>
</reference>